<proteinExistence type="predicted"/>
<protein>
    <submittedName>
        <fullName evidence="1">Uncharacterized protein</fullName>
    </submittedName>
</protein>
<sequence length="252" mass="28378">MSYYANGSSSFPMLDYSDEDDVEGSEIPPDKCQLCDGKDDLEKVRLCLSHGDYFTADNPLPWLESLKLIPKTFGRNHPGNRMMLCKPHADAYRKDVWRWFPSADVRSRMRHTEATTVWRLANDLQGASPGPDPKAIGNATGIREDGTLVDRLDSSDRPSFDVLIFMPQHMPPIPNVILGGERTGVRVIQRFKQLALNPYVVFAVGLRMLNSVYVPLPDTNLKSIEQECLDIRAGWNEMGLMISYSNEPLPHA</sequence>
<dbReference type="Proteomes" id="UP000053319">
    <property type="component" value="Unassembled WGS sequence"/>
</dbReference>
<dbReference type="HOGENOM" id="CLU_1102751_0_0_1"/>
<accession>R7SUN2</accession>
<evidence type="ECO:0000313" key="2">
    <source>
        <dbReference type="Proteomes" id="UP000053319"/>
    </source>
</evidence>
<evidence type="ECO:0000313" key="1">
    <source>
        <dbReference type="EMBL" id="EJF59623.1"/>
    </source>
</evidence>
<dbReference type="GeneID" id="18837586"/>
<dbReference type="EMBL" id="JH719422">
    <property type="protein sequence ID" value="EJF59623.1"/>
    <property type="molecule type" value="Genomic_DNA"/>
</dbReference>
<dbReference type="KEGG" id="dsq:DICSQDRAFT_156158"/>
<dbReference type="OMA" id="AFAREDC"/>
<dbReference type="AlphaFoldDB" id="R7SUN2"/>
<dbReference type="RefSeq" id="XP_007367561.1">
    <property type="nucleotide sequence ID" value="XM_007367499.1"/>
</dbReference>
<gene>
    <name evidence="1" type="ORF">DICSQDRAFT_156158</name>
</gene>
<name>R7SUN2_DICSQ</name>
<reference evidence="1 2" key="1">
    <citation type="journal article" date="2012" name="Science">
        <title>The Paleozoic origin of enzymatic lignin decomposition reconstructed from 31 fungal genomes.</title>
        <authorList>
            <person name="Floudas D."/>
            <person name="Binder M."/>
            <person name="Riley R."/>
            <person name="Barry K."/>
            <person name="Blanchette R.A."/>
            <person name="Henrissat B."/>
            <person name="Martinez A.T."/>
            <person name="Otillar R."/>
            <person name="Spatafora J.W."/>
            <person name="Yadav J.S."/>
            <person name="Aerts A."/>
            <person name="Benoit I."/>
            <person name="Boyd A."/>
            <person name="Carlson A."/>
            <person name="Copeland A."/>
            <person name="Coutinho P.M."/>
            <person name="de Vries R.P."/>
            <person name="Ferreira P."/>
            <person name="Findley K."/>
            <person name="Foster B."/>
            <person name="Gaskell J."/>
            <person name="Glotzer D."/>
            <person name="Gorecki P."/>
            <person name="Heitman J."/>
            <person name="Hesse C."/>
            <person name="Hori C."/>
            <person name="Igarashi K."/>
            <person name="Jurgens J.A."/>
            <person name="Kallen N."/>
            <person name="Kersten P."/>
            <person name="Kohler A."/>
            <person name="Kuees U."/>
            <person name="Kumar T.K.A."/>
            <person name="Kuo A."/>
            <person name="LaButti K."/>
            <person name="Larrondo L.F."/>
            <person name="Lindquist E."/>
            <person name="Ling A."/>
            <person name="Lombard V."/>
            <person name="Lucas S."/>
            <person name="Lundell T."/>
            <person name="Martin R."/>
            <person name="McLaughlin D.J."/>
            <person name="Morgenstern I."/>
            <person name="Morin E."/>
            <person name="Murat C."/>
            <person name="Nagy L.G."/>
            <person name="Nolan M."/>
            <person name="Ohm R.A."/>
            <person name="Patyshakuliyeva A."/>
            <person name="Rokas A."/>
            <person name="Ruiz-Duenas F.J."/>
            <person name="Sabat G."/>
            <person name="Salamov A."/>
            <person name="Samejima M."/>
            <person name="Schmutz J."/>
            <person name="Slot J.C."/>
            <person name="St John F."/>
            <person name="Stenlid J."/>
            <person name="Sun H."/>
            <person name="Sun S."/>
            <person name="Syed K."/>
            <person name="Tsang A."/>
            <person name="Wiebenga A."/>
            <person name="Young D."/>
            <person name="Pisabarro A."/>
            <person name="Eastwood D.C."/>
            <person name="Martin F."/>
            <person name="Cullen D."/>
            <person name="Grigoriev I.V."/>
            <person name="Hibbett D.S."/>
        </authorList>
    </citation>
    <scope>NUCLEOTIDE SEQUENCE [LARGE SCALE GENOMIC DNA]</scope>
    <source>
        <strain evidence="1 2">LYAD-421 SS1</strain>
    </source>
</reference>
<dbReference type="OrthoDB" id="2754381at2759"/>
<organism evidence="1 2">
    <name type="scientific">Dichomitus squalens (strain LYAD-421)</name>
    <name type="common">Western red white-rot fungus</name>
    <dbReference type="NCBI Taxonomy" id="732165"/>
    <lineage>
        <taxon>Eukaryota</taxon>
        <taxon>Fungi</taxon>
        <taxon>Dikarya</taxon>
        <taxon>Basidiomycota</taxon>
        <taxon>Agaricomycotina</taxon>
        <taxon>Agaricomycetes</taxon>
        <taxon>Polyporales</taxon>
        <taxon>Polyporaceae</taxon>
        <taxon>Dichomitus</taxon>
    </lineage>
</organism>